<dbReference type="InterPro" id="IPR017871">
    <property type="entry name" value="ABC_transporter-like_CS"/>
</dbReference>
<dbReference type="Proteomes" id="UP000189660">
    <property type="component" value="Chromosome"/>
</dbReference>
<evidence type="ECO:0000256" key="3">
    <source>
        <dbReference type="ARBA" id="ARBA00022741"/>
    </source>
</evidence>
<dbReference type="KEGG" id="bapa:BBC0178_008000"/>
<dbReference type="InterPro" id="IPR027417">
    <property type="entry name" value="P-loop_NTPase"/>
</dbReference>
<protein>
    <submittedName>
        <fullName evidence="8">Iron complex transport system ATP-binding protein</fullName>
        <ecNumber evidence="8">3.6.3.34</ecNumber>
    </submittedName>
</protein>
<feature type="domain" description="ABC transporter" evidence="7">
    <location>
        <begin position="2"/>
        <end position="240"/>
    </location>
</feature>
<keyword evidence="9" id="KW-1185">Reference proteome</keyword>
<dbReference type="EMBL" id="CP015820">
    <property type="protein sequence ID" value="AQT42291.1"/>
    <property type="molecule type" value="Genomic_DNA"/>
</dbReference>
<gene>
    <name evidence="8" type="ORF">BBC0178_008000</name>
</gene>
<dbReference type="PANTHER" id="PTHR42794:SF1">
    <property type="entry name" value="HEMIN IMPORT ATP-BINDING PROTEIN HMUV"/>
    <property type="match status" value="1"/>
</dbReference>
<sequence>MIEVENLSLTLGKVEILHSLTLHAHAGQITSIIGTNGSGKTTLVKALSGELRYSGKIKFNGADIALKRPDEMALIRAVLPQSTGLSFPFLVREVVELGLSASLYSREMKKNLPEMALKKVDLSGYEGRFYQELSGGEQARVQLARVLCQIWEPVIDDKPCWLLLDEPVASLDIRHQLIVMDIARDFAKAGGGVLTILHDLNLAAHYSDKIIVLDHGHIVKEGAPREVLTTQLLHDVYHCKLTVGKIPEDGIPFVLPQSAFL</sequence>
<keyword evidence="5" id="KW-1278">Translocase</keyword>
<dbReference type="SMART" id="SM00382">
    <property type="entry name" value="AAA"/>
    <property type="match status" value="1"/>
</dbReference>
<evidence type="ECO:0000256" key="2">
    <source>
        <dbReference type="ARBA" id="ARBA00022448"/>
    </source>
</evidence>
<dbReference type="GO" id="GO:0005524">
    <property type="term" value="F:ATP binding"/>
    <property type="evidence" value="ECO:0007669"/>
    <property type="project" value="UniProtKB-KW"/>
</dbReference>
<dbReference type="Gene3D" id="3.40.50.300">
    <property type="entry name" value="P-loop containing nucleotide triphosphate hydrolases"/>
    <property type="match status" value="1"/>
</dbReference>
<dbReference type="PANTHER" id="PTHR42794">
    <property type="entry name" value="HEMIN IMPORT ATP-BINDING PROTEIN HMUV"/>
    <property type="match status" value="1"/>
</dbReference>
<dbReference type="NCBIfam" id="NF010068">
    <property type="entry name" value="PRK13548.1"/>
    <property type="match status" value="1"/>
</dbReference>
<keyword evidence="3" id="KW-0547">Nucleotide-binding</keyword>
<dbReference type="SUPFAM" id="SSF52540">
    <property type="entry name" value="P-loop containing nucleoside triphosphate hydrolases"/>
    <property type="match status" value="1"/>
</dbReference>
<keyword evidence="8" id="KW-0378">Hydrolase</keyword>
<dbReference type="RefSeq" id="WP_078039296.1">
    <property type="nucleotide sequence ID" value="NZ_CP015820.1"/>
</dbReference>
<comment type="function">
    <text evidence="6">Part of the ABC transporter complex HmuTUV involved in hemin import. Responsible for energy coupling to the transport system.</text>
</comment>
<dbReference type="InterPro" id="IPR003593">
    <property type="entry name" value="AAA+_ATPase"/>
</dbReference>
<keyword evidence="4 8" id="KW-0067">ATP-binding</keyword>
<organism evidence="8 9">
    <name type="scientific">Bartonella apihabitans</name>
    <dbReference type="NCBI Taxonomy" id="2750929"/>
    <lineage>
        <taxon>Bacteria</taxon>
        <taxon>Pseudomonadati</taxon>
        <taxon>Pseudomonadota</taxon>
        <taxon>Alphaproteobacteria</taxon>
        <taxon>Hyphomicrobiales</taxon>
        <taxon>Bartonellaceae</taxon>
        <taxon>Bartonella</taxon>
    </lineage>
</organism>
<evidence type="ECO:0000256" key="4">
    <source>
        <dbReference type="ARBA" id="ARBA00022840"/>
    </source>
</evidence>
<reference evidence="8 9" key="1">
    <citation type="submission" date="2016-11" db="EMBL/GenBank/DDBJ databases">
        <title>Comparative genomics of Bartonella apis.</title>
        <authorList>
            <person name="Engel P."/>
        </authorList>
    </citation>
    <scope>NUCLEOTIDE SEQUENCE [LARGE SCALE GENOMIC DNA]</scope>
    <source>
        <strain evidence="8 9">BBC0178</strain>
    </source>
</reference>
<evidence type="ECO:0000313" key="8">
    <source>
        <dbReference type="EMBL" id="AQT42291.1"/>
    </source>
</evidence>
<proteinExistence type="inferred from homology"/>
<dbReference type="Pfam" id="PF00005">
    <property type="entry name" value="ABC_tran"/>
    <property type="match status" value="1"/>
</dbReference>
<dbReference type="EC" id="3.6.3.34" evidence="8"/>
<dbReference type="PROSITE" id="PS50893">
    <property type="entry name" value="ABC_TRANSPORTER_2"/>
    <property type="match status" value="1"/>
</dbReference>
<comment type="similarity">
    <text evidence="1">Belongs to the ABC transporter superfamily.</text>
</comment>
<evidence type="ECO:0000256" key="6">
    <source>
        <dbReference type="ARBA" id="ARBA00037066"/>
    </source>
</evidence>
<dbReference type="AlphaFoldDB" id="A0A1U9MA20"/>
<evidence type="ECO:0000259" key="7">
    <source>
        <dbReference type="PROSITE" id="PS50893"/>
    </source>
</evidence>
<dbReference type="GO" id="GO:0016887">
    <property type="term" value="F:ATP hydrolysis activity"/>
    <property type="evidence" value="ECO:0007669"/>
    <property type="project" value="InterPro"/>
</dbReference>
<dbReference type="CDD" id="cd03214">
    <property type="entry name" value="ABC_Iron-Siderophores_B12_Hemin"/>
    <property type="match status" value="1"/>
</dbReference>
<dbReference type="PROSITE" id="PS00211">
    <property type="entry name" value="ABC_TRANSPORTER_1"/>
    <property type="match status" value="1"/>
</dbReference>
<dbReference type="InterPro" id="IPR003439">
    <property type="entry name" value="ABC_transporter-like_ATP-bd"/>
</dbReference>
<name>A0A1U9MA20_9HYPH</name>
<evidence type="ECO:0000256" key="5">
    <source>
        <dbReference type="ARBA" id="ARBA00022967"/>
    </source>
</evidence>
<dbReference type="OrthoDB" id="9810077at2"/>
<keyword evidence="2" id="KW-0813">Transport</keyword>
<evidence type="ECO:0000256" key="1">
    <source>
        <dbReference type="ARBA" id="ARBA00005417"/>
    </source>
</evidence>
<accession>A0A1U9MA20</accession>
<evidence type="ECO:0000313" key="9">
    <source>
        <dbReference type="Proteomes" id="UP000189660"/>
    </source>
</evidence>